<dbReference type="Pfam" id="PF05795">
    <property type="entry name" value="Plasmodium_Vir"/>
    <property type="match status" value="1"/>
</dbReference>
<gene>
    <name evidence="2" type="ORF">PGO_002540</name>
</gene>
<sequence length="214" mass="24738">MFCNKKYIILVNYCNMLSYWVSDVLVSTLEKDQSKCTLAFDEIQQMWSKASRDNTISYQCKPYSSIINYYLDWENAKVLYDYYIDFDYINKMTSNCGGNCQELCSYLIKINDIYKSYKDFCSGKENHLCPLSKIKYENCNPMSLLNTFNCNTSTEVLSFPQDEPSEEEYDEDTSIHVAPIIEEARSTSFSKEDSQEDSELISGKSKTLSAFGNS</sequence>
<organism evidence="2 3">
    <name type="scientific">Plasmodium gonderi</name>
    <dbReference type="NCBI Taxonomy" id="77519"/>
    <lineage>
        <taxon>Eukaryota</taxon>
        <taxon>Sar</taxon>
        <taxon>Alveolata</taxon>
        <taxon>Apicomplexa</taxon>
        <taxon>Aconoidasida</taxon>
        <taxon>Haemosporida</taxon>
        <taxon>Plasmodiidae</taxon>
        <taxon>Plasmodium</taxon>
        <taxon>Plasmodium (Plasmodium)</taxon>
    </lineage>
</organism>
<reference evidence="3" key="1">
    <citation type="submission" date="2017-04" db="EMBL/GenBank/DDBJ databases">
        <title>Plasmodium gonderi genome.</title>
        <authorList>
            <person name="Arisue N."/>
            <person name="Honma H."/>
            <person name="Kawai S."/>
            <person name="Tougan T."/>
            <person name="Tanabe K."/>
            <person name="Horii T."/>
        </authorList>
    </citation>
    <scope>NUCLEOTIDE SEQUENCE [LARGE SCALE GENOMIC DNA]</scope>
    <source>
        <strain evidence="3">ATCC 30045</strain>
    </source>
</reference>
<protein>
    <submittedName>
        <fullName evidence="2">Variable surface protein</fullName>
    </submittedName>
</protein>
<feature type="region of interest" description="Disordered" evidence="1">
    <location>
        <begin position="185"/>
        <end position="214"/>
    </location>
</feature>
<dbReference type="AlphaFoldDB" id="A0A1Y1JSD2"/>
<dbReference type="EMBL" id="BDQF01000258">
    <property type="protein sequence ID" value="GAW84358.1"/>
    <property type="molecule type" value="Genomic_DNA"/>
</dbReference>
<dbReference type="RefSeq" id="XP_028546947.1">
    <property type="nucleotide sequence ID" value="XM_028691146.1"/>
</dbReference>
<feature type="non-terminal residue" evidence="2">
    <location>
        <position position="214"/>
    </location>
</feature>
<evidence type="ECO:0000256" key="1">
    <source>
        <dbReference type="SAM" id="MobiDB-lite"/>
    </source>
</evidence>
<keyword evidence="3" id="KW-1185">Reference proteome</keyword>
<dbReference type="Proteomes" id="UP000195521">
    <property type="component" value="Unassembled WGS sequence"/>
</dbReference>
<dbReference type="InterPro" id="IPR008780">
    <property type="entry name" value="Plasmodium_Vir"/>
</dbReference>
<dbReference type="GeneID" id="39745166"/>
<proteinExistence type="predicted"/>
<name>A0A1Y1JSD2_PLAGO</name>
<feature type="compositionally biased region" description="Polar residues" evidence="1">
    <location>
        <begin position="204"/>
        <end position="214"/>
    </location>
</feature>
<accession>A0A1Y1JSD2</accession>
<comment type="caution">
    <text evidence="2">The sequence shown here is derived from an EMBL/GenBank/DDBJ whole genome shotgun (WGS) entry which is preliminary data.</text>
</comment>
<evidence type="ECO:0000313" key="2">
    <source>
        <dbReference type="EMBL" id="GAW84358.1"/>
    </source>
</evidence>
<evidence type="ECO:0000313" key="3">
    <source>
        <dbReference type="Proteomes" id="UP000195521"/>
    </source>
</evidence>